<gene>
    <name evidence="5" type="ORF">THAOC_33804</name>
</gene>
<dbReference type="PANTHER" id="PTHR43563">
    <property type="entry name" value="AMINE OXIDASE"/>
    <property type="match status" value="1"/>
</dbReference>
<dbReference type="PANTHER" id="PTHR43563:SF14">
    <property type="entry name" value="AMINE OXIDASE"/>
    <property type="match status" value="1"/>
</dbReference>
<evidence type="ECO:0000313" key="5">
    <source>
        <dbReference type="EMBL" id="EJK47470.1"/>
    </source>
</evidence>
<dbReference type="EC" id="1.4.3.4" evidence="2"/>
<feature type="domain" description="Amine oxidase" evidence="4">
    <location>
        <begin position="92"/>
        <end position="365"/>
    </location>
</feature>
<dbReference type="GO" id="GO:0097621">
    <property type="term" value="F:monoamine oxidase activity"/>
    <property type="evidence" value="ECO:0007669"/>
    <property type="project" value="UniProtKB-EC"/>
</dbReference>
<dbReference type="Pfam" id="PF01593">
    <property type="entry name" value="Amino_oxidase"/>
    <property type="match status" value="1"/>
</dbReference>
<dbReference type="OrthoDB" id="5046242at2759"/>
<reference evidence="5 6" key="1">
    <citation type="journal article" date="2012" name="Genome Biol.">
        <title>Genome and low-iron response of an oceanic diatom adapted to chronic iron limitation.</title>
        <authorList>
            <person name="Lommer M."/>
            <person name="Specht M."/>
            <person name="Roy A.S."/>
            <person name="Kraemer L."/>
            <person name="Andreson R."/>
            <person name="Gutowska M.A."/>
            <person name="Wolf J."/>
            <person name="Bergner S.V."/>
            <person name="Schilhabel M.B."/>
            <person name="Klostermeier U.C."/>
            <person name="Beiko R.G."/>
            <person name="Rosenstiel P."/>
            <person name="Hippler M."/>
            <person name="Laroche J."/>
        </authorList>
    </citation>
    <scope>NUCLEOTIDE SEQUENCE [LARGE SCALE GENOMIC DNA]</scope>
    <source>
        <strain evidence="5 6">CCMP1005</strain>
    </source>
</reference>
<dbReference type="Gene3D" id="3.50.50.60">
    <property type="entry name" value="FAD/NAD(P)-binding domain"/>
    <property type="match status" value="2"/>
</dbReference>
<dbReference type="InterPro" id="IPR002937">
    <property type="entry name" value="Amino_oxidase"/>
</dbReference>
<dbReference type="SUPFAM" id="SSF54373">
    <property type="entry name" value="FAD-linked reductases, C-terminal domain"/>
    <property type="match status" value="1"/>
</dbReference>
<dbReference type="eggNOG" id="KOG0029">
    <property type="taxonomic scope" value="Eukaryota"/>
</dbReference>
<dbReference type="Proteomes" id="UP000266841">
    <property type="component" value="Unassembled WGS sequence"/>
</dbReference>
<dbReference type="InterPro" id="IPR036188">
    <property type="entry name" value="FAD/NAD-bd_sf"/>
</dbReference>
<comment type="caution">
    <text evidence="5">The sequence shown here is derived from an EMBL/GenBank/DDBJ whole genome shotgun (WGS) entry which is preliminary data.</text>
</comment>
<keyword evidence="6" id="KW-1185">Reference proteome</keyword>
<protein>
    <recommendedName>
        <fullName evidence="2">monoamine oxidase</fullName>
        <ecNumber evidence="2">1.4.3.4</ecNumber>
    </recommendedName>
</protein>
<evidence type="ECO:0000256" key="2">
    <source>
        <dbReference type="ARBA" id="ARBA00012804"/>
    </source>
</evidence>
<name>K0R4H5_THAOC</name>
<dbReference type="AlphaFoldDB" id="K0R4H5"/>
<comment type="similarity">
    <text evidence="1">Belongs to the flavin monoamine oxidase family.</text>
</comment>
<proteinExistence type="inferred from homology"/>
<evidence type="ECO:0000259" key="4">
    <source>
        <dbReference type="Pfam" id="PF01593"/>
    </source>
</evidence>
<accession>K0R4H5</accession>
<sequence>MVDVCVLGAGLSGALARNRIGGRLLNARHGGDLGGAWVWPSSEPSIMQILNEFGVGTIPQHYNGETMARISSGQRQVLPPGQAERYAACGPGASRIVGGAEGLVRKLLSDSESVALDTRVTRVRYSSDGVALYGESGEDVSFRCRAAVLAAPPRVLATSIEFEPSLPKAKYESMIATDTWMQDFGKISVSFPENWWRDLNMSAISIDQAGAVQTWWEACSGDGQDGNRATLAGFVTETGAHMLQKIGDAERLLEYVVDALGALYAVDRTVMGFSASDGLEASGEAENEGLVVSKSGITVTYKSWLDDRYTNRSSECGDVDFATDYGDRLLRQSVGPLFFAGCETERGSGHMDSAIVSAERVFQEVNTFLI</sequence>
<organism evidence="5 6">
    <name type="scientific">Thalassiosira oceanica</name>
    <name type="common">Marine diatom</name>
    <dbReference type="NCBI Taxonomy" id="159749"/>
    <lineage>
        <taxon>Eukaryota</taxon>
        <taxon>Sar</taxon>
        <taxon>Stramenopiles</taxon>
        <taxon>Ochrophyta</taxon>
        <taxon>Bacillariophyta</taxon>
        <taxon>Coscinodiscophyceae</taxon>
        <taxon>Thalassiosirophycidae</taxon>
        <taxon>Thalassiosirales</taxon>
        <taxon>Thalassiosiraceae</taxon>
        <taxon>Thalassiosira</taxon>
    </lineage>
</organism>
<evidence type="ECO:0000313" key="6">
    <source>
        <dbReference type="Proteomes" id="UP000266841"/>
    </source>
</evidence>
<evidence type="ECO:0000256" key="3">
    <source>
        <dbReference type="ARBA" id="ARBA00048448"/>
    </source>
</evidence>
<comment type="catalytic activity">
    <reaction evidence="3">
        <text>a secondary aliphatic amine + O2 + H2O = a primary amine + an aldehyde + H2O2</text>
        <dbReference type="Rhea" id="RHEA:26414"/>
        <dbReference type="ChEBI" id="CHEBI:15377"/>
        <dbReference type="ChEBI" id="CHEBI:15379"/>
        <dbReference type="ChEBI" id="CHEBI:16240"/>
        <dbReference type="ChEBI" id="CHEBI:17478"/>
        <dbReference type="ChEBI" id="CHEBI:58855"/>
        <dbReference type="ChEBI" id="CHEBI:65296"/>
        <dbReference type="EC" id="1.4.3.4"/>
    </reaction>
</comment>
<dbReference type="SUPFAM" id="SSF51905">
    <property type="entry name" value="FAD/NAD(P)-binding domain"/>
    <property type="match status" value="1"/>
</dbReference>
<dbReference type="EMBL" id="AGNL01046920">
    <property type="protein sequence ID" value="EJK47470.1"/>
    <property type="molecule type" value="Genomic_DNA"/>
</dbReference>
<evidence type="ECO:0000256" key="1">
    <source>
        <dbReference type="ARBA" id="ARBA00005995"/>
    </source>
</evidence>
<dbReference type="InterPro" id="IPR050703">
    <property type="entry name" value="Flavin_MAO"/>
</dbReference>